<accession>A0ABX0C586</accession>
<dbReference type="Proteomes" id="UP000470404">
    <property type="component" value="Unassembled WGS sequence"/>
</dbReference>
<keyword evidence="3" id="KW-1185">Reference proteome</keyword>
<sequence>MNPFENDEQTYLVLINGEEQYSLWPSSIAVPAGWTVVYGEESRAACEKYVDAHWTDLRPASLRRMMVGDRGEGDAVRTPHPVLGR</sequence>
<protein>
    <submittedName>
        <fullName evidence="2">MbtH family protein</fullName>
    </submittedName>
</protein>
<dbReference type="PANTHER" id="PTHR38444">
    <property type="entry name" value="ENTEROBACTIN BIOSYNTHESIS PROTEIN YBDZ"/>
    <property type="match status" value="1"/>
</dbReference>
<dbReference type="Gene3D" id="3.90.820.10">
    <property type="entry name" value="Structural Genomics, Unknown Function 30-nov-00 1gh9 Mol_id"/>
    <property type="match status" value="1"/>
</dbReference>
<dbReference type="PANTHER" id="PTHR38444:SF1">
    <property type="entry name" value="ENTEROBACTIN BIOSYNTHESIS PROTEIN YBDZ"/>
    <property type="match status" value="1"/>
</dbReference>
<comment type="caution">
    <text evidence="2">The sequence shown here is derived from an EMBL/GenBank/DDBJ whole genome shotgun (WGS) entry which is preliminary data.</text>
</comment>
<dbReference type="InterPro" id="IPR037407">
    <property type="entry name" value="MLP_fam"/>
</dbReference>
<dbReference type="SMART" id="SM00923">
    <property type="entry name" value="MbtH"/>
    <property type="match status" value="1"/>
</dbReference>
<dbReference type="InterPro" id="IPR038020">
    <property type="entry name" value="MbtH-like_sf"/>
</dbReference>
<dbReference type="RefSeq" id="WP_095213499.1">
    <property type="nucleotide sequence ID" value="NZ_JAAGNC010000222.1"/>
</dbReference>
<gene>
    <name evidence="2" type="ORF">G3I59_46825</name>
</gene>
<evidence type="ECO:0000259" key="1">
    <source>
        <dbReference type="SMART" id="SM00923"/>
    </source>
</evidence>
<evidence type="ECO:0000313" key="3">
    <source>
        <dbReference type="Proteomes" id="UP000470404"/>
    </source>
</evidence>
<name>A0ABX0C586_9PSEU</name>
<dbReference type="SUPFAM" id="SSF160582">
    <property type="entry name" value="MbtH-like"/>
    <property type="match status" value="1"/>
</dbReference>
<organism evidence="2 3">
    <name type="scientific">Amycolatopsis rubida</name>
    <dbReference type="NCBI Taxonomy" id="112413"/>
    <lineage>
        <taxon>Bacteria</taxon>
        <taxon>Bacillati</taxon>
        <taxon>Actinomycetota</taxon>
        <taxon>Actinomycetes</taxon>
        <taxon>Pseudonocardiales</taxon>
        <taxon>Pseudonocardiaceae</taxon>
        <taxon>Amycolatopsis</taxon>
    </lineage>
</organism>
<feature type="domain" description="MbtH-like" evidence="1">
    <location>
        <begin position="2"/>
        <end position="52"/>
    </location>
</feature>
<dbReference type="InterPro" id="IPR005153">
    <property type="entry name" value="MbtH-like_dom"/>
</dbReference>
<dbReference type="EMBL" id="JAAGNC010000222">
    <property type="protein sequence ID" value="NEC62914.1"/>
    <property type="molecule type" value="Genomic_DNA"/>
</dbReference>
<dbReference type="Pfam" id="PF03621">
    <property type="entry name" value="MbtH"/>
    <property type="match status" value="1"/>
</dbReference>
<evidence type="ECO:0000313" key="2">
    <source>
        <dbReference type="EMBL" id="NEC62914.1"/>
    </source>
</evidence>
<proteinExistence type="predicted"/>
<reference evidence="2 3" key="1">
    <citation type="submission" date="2020-01" db="EMBL/GenBank/DDBJ databases">
        <title>Insect and environment-associated Actinomycetes.</title>
        <authorList>
            <person name="Currrie C."/>
            <person name="Chevrette M."/>
            <person name="Carlson C."/>
            <person name="Stubbendieck R."/>
            <person name="Wendt-Pienkowski E."/>
        </authorList>
    </citation>
    <scope>NUCLEOTIDE SEQUENCE [LARGE SCALE GENOMIC DNA]</scope>
    <source>
        <strain evidence="2 3">SID8386</strain>
    </source>
</reference>